<dbReference type="Proteomes" id="UP001228636">
    <property type="component" value="Unassembled WGS sequence"/>
</dbReference>
<proteinExistence type="predicted"/>
<sequence length="433" mass="50289">MNKIKIDYTNNGGYNQVSNYLIQKHGANFALIIDAIVNIYNMNIDKLNHENGITSVKISNGFLSRNTGLSEDIIKRNVKKIEDIGLITAIKKGRGNIRHYVIHSNHINSYLQSLKVGFEEWYTKSQAASKKDKARSKEADLKKMEESNNNFNKTMKELGITNMKTTNRLVQNPPTKKIKTNIVKELKIPVEDIKHKTIKRKRQQQREKSVVVDIFIKSDNNGTYILIDKYEKKVYKAEYEDYINKYTTKELEEKLEEFKSKEEIIDSGEDDSWLENLEEALDNSKPALKIEKPNEKAQTPTIVQPPIISNEELMIYTYEIIQDKTQSTINRTEREYKKTKEPAKKAVSEENWSFLKNAYDNLPNIPSQGQFYVNKSDKENFFLLSEYKQDTIIENIEQKGIYDKTASRPTTYIEEALNNKLTEYKPEGLRIGL</sequence>
<evidence type="ECO:0000256" key="1">
    <source>
        <dbReference type="SAM" id="Coils"/>
    </source>
</evidence>
<evidence type="ECO:0000313" key="2">
    <source>
        <dbReference type="EMBL" id="MDN3620765.1"/>
    </source>
</evidence>
<protein>
    <submittedName>
        <fullName evidence="2">Uncharacterized protein</fullName>
    </submittedName>
</protein>
<comment type="caution">
    <text evidence="2">The sequence shown here is derived from an EMBL/GenBank/DDBJ whole genome shotgun (WGS) entry which is preliminary data.</text>
</comment>
<dbReference type="RefSeq" id="WP_261972477.1">
    <property type="nucleotide sequence ID" value="NZ_CP103460.1"/>
</dbReference>
<organism evidence="2 3">
    <name type="scientific">Polaribacter sejongensis</name>
    <dbReference type="NCBI Taxonomy" id="985043"/>
    <lineage>
        <taxon>Bacteria</taxon>
        <taxon>Pseudomonadati</taxon>
        <taxon>Bacteroidota</taxon>
        <taxon>Flavobacteriia</taxon>
        <taxon>Flavobacteriales</taxon>
        <taxon>Flavobacteriaceae</taxon>
    </lineage>
</organism>
<accession>A0AAJ1QZQ0</accession>
<dbReference type="EMBL" id="JAUFQH010000015">
    <property type="protein sequence ID" value="MDN3620765.1"/>
    <property type="molecule type" value="Genomic_DNA"/>
</dbReference>
<reference evidence="2 3" key="1">
    <citation type="journal article" date="2014" name="Int. J. Syst. Evol. Microbiol.">
        <title>Complete genome sequence of Corynebacterium casei LMG S-19264T (=DSM 44701T), isolated from a smear-ripened cheese.</title>
        <authorList>
            <consortium name="US DOE Joint Genome Institute (JGI-PGF)"/>
            <person name="Walter F."/>
            <person name="Albersmeier A."/>
            <person name="Kalinowski J."/>
            <person name="Ruckert C."/>
        </authorList>
    </citation>
    <scope>NUCLEOTIDE SEQUENCE [LARGE SCALE GENOMIC DNA]</scope>
    <source>
        <strain evidence="2 3">CECT 8670</strain>
    </source>
</reference>
<keyword evidence="1" id="KW-0175">Coiled coil</keyword>
<name>A0AAJ1QZQ0_9FLAO</name>
<dbReference type="AlphaFoldDB" id="A0AAJ1QZQ0"/>
<evidence type="ECO:0000313" key="3">
    <source>
        <dbReference type="Proteomes" id="UP001228636"/>
    </source>
</evidence>
<feature type="coiled-coil region" evidence="1">
    <location>
        <begin position="127"/>
        <end position="154"/>
    </location>
</feature>
<gene>
    <name evidence="2" type="ORF">QWY81_14970</name>
</gene>